<reference evidence="2 3" key="1">
    <citation type="journal article" date="2015" name="Genome Biol. Evol.">
        <title>Comparative Genomics of a Bacterivorous Green Alga Reveals Evolutionary Causalities and Consequences of Phago-Mixotrophic Mode of Nutrition.</title>
        <authorList>
            <person name="Burns J.A."/>
            <person name="Paasch A."/>
            <person name="Narechania A."/>
            <person name="Kim E."/>
        </authorList>
    </citation>
    <scope>NUCLEOTIDE SEQUENCE [LARGE SCALE GENOMIC DNA]</scope>
    <source>
        <strain evidence="2 3">PLY_AMNH</strain>
    </source>
</reference>
<proteinExistence type="predicted"/>
<feature type="region of interest" description="Disordered" evidence="1">
    <location>
        <begin position="58"/>
        <end position="79"/>
    </location>
</feature>
<gene>
    <name evidence="2" type="ORF">CYMTET_33106</name>
</gene>
<protein>
    <submittedName>
        <fullName evidence="2">Uncharacterized protein</fullName>
    </submittedName>
</protein>
<accession>A0AAE0FE49</accession>
<organism evidence="2 3">
    <name type="scientific">Cymbomonas tetramitiformis</name>
    <dbReference type="NCBI Taxonomy" id="36881"/>
    <lineage>
        <taxon>Eukaryota</taxon>
        <taxon>Viridiplantae</taxon>
        <taxon>Chlorophyta</taxon>
        <taxon>Pyramimonadophyceae</taxon>
        <taxon>Pyramimonadales</taxon>
        <taxon>Pyramimonadaceae</taxon>
        <taxon>Cymbomonas</taxon>
    </lineage>
</organism>
<dbReference type="AlphaFoldDB" id="A0AAE0FE49"/>
<evidence type="ECO:0000256" key="1">
    <source>
        <dbReference type="SAM" id="MobiDB-lite"/>
    </source>
</evidence>
<evidence type="ECO:0000313" key="2">
    <source>
        <dbReference type="EMBL" id="KAK3257820.1"/>
    </source>
</evidence>
<dbReference type="EMBL" id="LGRX02020078">
    <property type="protein sequence ID" value="KAK3257820.1"/>
    <property type="molecule type" value="Genomic_DNA"/>
</dbReference>
<name>A0AAE0FE49_9CHLO</name>
<dbReference type="Proteomes" id="UP001190700">
    <property type="component" value="Unassembled WGS sequence"/>
</dbReference>
<comment type="caution">
    <text evidence="2">The sequence shown here is derived from an EMBL/GenBank/DDBJ whole genome shotgun (WGS) entry which is preliminary data.</text>
</comment>
<keyword evidence="3" id="KW-1185">Reference proteome</keyword>
<evidence type="ECO:0000313" key="3">
    <source>
        <dbReference type="Proteomes" id="UP001190700"/>
    </source>
</evidence>
<sequence>MTVVGQVWSASLKFAASSHGNHSKGFSHVELVLGVEGYRRKLVVGVARLAEVSRLRDTAAVRPAGQPQRGSGGPVRLRE</sequence>